<dbReference type="InterPro" id="IPR008928">
    <property type="entry name" value="6-hairpin_glycosidase_sf"/>
</dbReference>
<dbReference type="EMBL" id="CP003359">
    <property type="protein sequence ID" value="AGB41491.1"/>
    <property type="molecule type" value="Genomic_DNA"/>
</dbReference>
<evidence type="ECO:0000256" key="1">
    <source>
        <dbReference type="SAM" id="Coils"/>
    </source>
</evidence>
<dbReference type="eggNOG" id="COG3408">
    <property type="taxonomic scope" value="Bacteria"/>
</dbReference>
<protein>
    <submittedName>
        <fullName evidence="4">Glycogen debranching enzyme</fullName>
    </submittedName>
</protein>
<dbReference type="InterPro" id="IPR054491">
    <property type="entry name" value="MGH1-like_GH"/>
</dbReference>
<proteinExistence type="predicted"/>
<organism evidence="4 5">
    <name type="scientific">Halobacteroides halobius (strain ATCC 35273 / DSM 5150 / MD-1)</name>
    <dbReference type="NCBI Taxonomy" id="748449"/>
    <lineage>
        <taxon>Bacteria</taxon>
        <taxon>Bacillati</taxon>
        <taxon>Bacillota</taxon>
        <taxon>Clostridia</taxon>
        <taxon>Halanaerobiales</taxon>
        <taxon>Halobacteroidaceae</taxon>
        <taxon>Halobacteroides</taxon>
    </lineage>
</organism>
<gene>
    <name evidence="4" type="ordered locus">Halha_1552</name>
</gene>
<dbReference type="SUPFAM" id="SSF48208">
    <property type="entry name" value="Six-hairpin glycosidases"/>
    <property type="match status" value="1"/>
</dbReference>
<dbReference type="Proteomes" id="UP000010880">
    <property type="component" value="Chromosome"/>
</dbReference>
<evidence type="ECO:0000259" key="2">
    <source>
        <dbReference type="Pfam" id="PF14742"/>
    </source>
</evidence>
<dbReference type="STRING" id="748449.Halha_1552"/>
<dbReference type="InterPro" id="IPR012341">
    <property type="entry name" value="6hp_glycosidase-like_sf"/>
</dbReference>
<dbReference type="InterPro" id="IPR032856">
    <property type="entry name" value="GDE_N_bis"/>
</dbReference>
<sequence>MDYLTVKEGNIFIVSDQLGNIRADDKGYGLYTFDTRFLNKLELTINDRAPILLSAAEEENYINQIHLANQEFESHGQQVAKETVGIKRSRFINELLYEKIELNNYNNFSVELELEFKVGADYKDILDIRDFADMEYTNEVGLEEKEDRLTFSYQGSDDITRRTKIACQPKPLEISKERIKYNLTLSAKESKEVYLYITPELKEEEIEIKDYDLALEELKESYQNWEVQGTEIKTDNQEFNQLLKRSNLDLRTLMADFGQGDFPVAGIPWYVCPFGRDGLITALQMMLLNPEIAKSTLRTLAQYQGQEVNPSRDEEPGKIFHELRFGEMANTGVTPHDPYYGTADATPLFLILVAKYYRWTSDLSLVKELLPAIKKALHWIDEYGDQDGDGFIEYEASPELGYEVQVWKDSQDSMRHEYGAIANSPMAVSEVQGYAYRAKKDLAPILEQLDEVELSRQLEQEAQELKANFEAKFWLEKREFYALALDQNKDPLASITSDIGHCLWSGIIADDKAQQVVDRLVADDMSSGYGIRTMSKEDEGYNPISYHNGSVWPHDNSLIVAGMKSYGYSHAANQITNELLSASKNFEYYRLPELYCGFDKKEGIVDYPIACSPQAWAAATPYLLLEAILGLNVNLPENKVYLDPTLPDNLTTIEIRGLTLGTQQLDFKVVQKNEEIGVSLLSDSELEIIIK</sequence>
<dbReference type="Pfam" id="PF22422">
    <property type="entry name" value="MGH1-like_GH"/>
    <property type="match status" value="1"/>
</dbReference>
<feature type="domain" description="Mannosylglycerate hydrolase MGH1-like glycoside hydrolase" evidence="3">
    <location>
        <begin position="282"/>
        <end position="585"/>
    </location>
</feature>
<dbReference type="PATRIC" id="fig|748449.3.peg.1504"/>
<name>L0K8Z7_HALHC</name>
<dbReference type="Gene3D" id="1.50.10.10">
    <property type="match status" value="1"/>
</dbReference>
<dbReference type="HOGENOM" id="CLU_019216_1_0_9"/>
<reference evidence="5" key="1">
    <citation type="submission" date="2012-02" db="EMBL/GenBank/DDBJ databases">
        <title>The complete genome of Halobacteroides halobius DSM 5150.</title>
        <authorList>
            <person name="Lucas S."/>
            <person name="Copeland A."/>
            <person name="Lapidus A."/>
            <person name="Glavina del Rio T."/>
            <person name="Dalin E."/>
            <person name="Tice H."/>
            <person name="Bruce D."/>
            <person name="Goodwin L."/>
            <person name="Pitluck S."/>
            <person name="Peters L."/>
            <person name="Mikhailova N."/>
            <person name="Gu W."/>
            <person name="Kyrpides N."/>
            <person name="Mavromatis K."/>
            <person name="Ivanova N."/>
            <person name="Brettin T."/>
            <person name="Detter J.C."/>
            <person name="Han C."/>
            <person name="Larimer F."/>
            <person name="Land M."/>
            <person name="Hauser L."/>
            <person name="Markowitz V."/>
            <person name="Cheng J.-F."/>
            <person name="Hugenholtz P."/>
            <person name="Woyke T."/>
            <person name="Wu D."/>
            <person name="Tindall B."/>
            <person name="Pomrenke H."/>
            <person name="Brambilla E."/>
            <person name="Klenk H.-P."/>
            <person name="Eisen J.A."/>
        </authorList>
    </citation>
    <scope>NUCLEOTIDE SEQUENCE [LARGE SCALE GENOMIC DNA]</scope>
    <source>
        <strain evidence="5">ATCC 35273 / DSM 5150 / MD-1</strain>
    </source>
</reference>
<accession>L0K8Z7</accession>
<feature type="coiled-coil region" evidence="1">
    <location>
        <begin position="201"/>
        <end position="228"/>
    </location>
</feature>
<dbReference type="GO" id="GO:0005975">
    <property type="term" value="P:carbohydrate metabolic process"/>
    <property type="evidence" value="ECO:0007669"/>
    <property type="project" value="InterPro"/>
</dbReference>
<dbReference type="AlphaFoldDB" id="L0K8Z7"/>
<evidence type="ECO:0000313" key="4">
    <source>
        <dbReference type="EMBL" id="AGB41491.1"/>
    </source>
</evidence>
<keyword evidence="5" id="KW-1185">Reference proteome</keyword>
<evidence type="ECO:0000259" key="3">
    <source>
        <dbReference type="Pfam" id="PF22422"/>
    </source>
</evidence>
<keyword evidence="1" id="KW-0175">Coiled coil</keyword>
<evidence type="ECO:0000313" key="5">
    <source>
        <dbReference type="Proteomes" id="UP000010880"/>
    </source>
</evidence>
<dbReference type="RefSeq" id="WP_015327209.1">
    <property type="nucleotide sequence ID" value="NC_019978.1"/>
</dbReference>
<dbReference type="KEGG" id="hhl:Halha_1552"/>
<dbReference type="Pfam" id="PF14742">
    <property type="entry name" value="GDE_N_bis"/>
    <property type="match status" value="1"/>
</dbReference>
<feature type="domain" description="Putative glycogen debranching enzyme N-terminal" evidence="2">
    <location>
        <begin position="6"/>
        <end position="195"/>
    </location>
</feature>